<evidence type="ECO:0000313" key="2">
    <source>
        <dbReference type="Proteomes" id="UP000178276"/>
    </source>
</evidence>
<proteinExistence type="predicted"/>
<gene>
    <name evidence="1" type="ORF">A2W57_03245</name>
</gene>
<dbReference type="EMBL" id="MFHJ01000008">
    <property type="protein sequence ID" value="OGF74337.1"/>
    <property type="molecule type" value="Genomic_DNA"/>
</dbReference>
<evidence type="ECO:0000313" key="1">
    <source>
        <dbReference type="EMBL" id="OGF74337.1"/>
    </source>
</evidence>
<comment type="caution">
    <text evidence="1">The sequence shown here is derived from an EMBL/GenBank/DDBJ whole genome shotgun (WGS) entry which is preliminary data.</text>
</comment>
<protein>
    <submittedName>
        <fullName evidence="1">Uncharacterized protein</fullName>
    </submittedName>
</protein>
<sequence>MFSFVWRGEELVAFYLGEAKHVICGVSNLGESEFCPTLDIVYPTTHAPGALLIASRMKEIGGMPTAFINSNTNTHTRVISVTLALNVELEFLMQVHPPLRQLEKQFRAEEIRLIMGAFATTEERYAEPFLSKFMDQGFFKLAVGASHLPVKMRESLASTDLRCYKDGKPDPEYTKTIH</sequence>
<name>A0A1F5WFF0_9BACT</name>
<accession>A0A1F5WFF0</accession>
<organism evidence="1 2">
    <name type="scientific">Candidatus Giovannonibacteria bacterium RIFCSPHIGHO2_02_43_16</name>
    <dbReference type="NCBI Taxonomy" id="1798331"/>
    <lineage>
        <taxon>Bacteria</taxon>
        <taxon>Candidatus Giovannoniibacteriota</taxon>
    </lineage>
</organism>
<dbReference type="Proteomes" id="UP000178276">
    <property type="component" value="Unassembled WGS sequence"/>
</dbReference>
<dbReference type="AlphaFoldDB" id="A0A1F5WFF0"/>
<reference evidence="1 2" key="1">
    <citation type="journal article" date="2016" name="Nat. Commun.">
        <title>Thousands of microbial genomes shed light on interconnected biogeochemical processes in an aquifer system.</title>
        <authorList>
            <person name="Anantharaman K."/>
            <person name="Brown C.T."/>
            <person name="Hug L.A."/>
            <person name="Sharon I."/>
            <person name="Castelle C.J."/>
            <person name="Probst A.J."/>
            <person name="Thomas B.C."/>
            <person name="Singh A."/>
            <person name="Wilkins M.J."/>
            <person name="Karaoz U."/>
            <person name="Brodie E.L."/>
            <person name="Williams K.H."/>
            <person name="Hubbard S.S."/>
            <person name="Banfield J.F."/>
        </authorList>
    </citation>
    <scope>NUCLEOTIDE SEQUENCE [LARGE SCALE GENOMIC DNA]</scope>
</reference>